<sequence>MAEFPIANALTLELEPVVAENLQRHLDTAEEWFAHDYVPFEQGENFAFLGGRDWEPSQQTLPQHVVDACEILQITKDNLAGYHRELVEHFILEWKWGRFIGRWTAEEHLHAIVMRNYLVVTRNFDPTANEDVRVDHVMNKGYRASSFTQIETLVFMALFERSFAVFCRRTAEQTEEPILKSLLNRIAVDEERHEVFFANLVRWCVQYDEAETIAAVARRAKELQVPGADIDAFAGKVANVAEAGIFGPEQLRQVISDEITAFGLDDREELREFICA</sequence>
<keyword evidence="13" id="KW-1185">Reference proteome</keyword>
<dbReference type="PANTHER" id="PTHR31155:SF9">
    <property type="entry name" value="STEAROYL-[ACYL-CARRIER-PROTEIN] 9-DESATURASE 7, CHLOROPLASTIC"/>
    <property type="match status" value="1"/>
</dbReference>
<evidence type="ECO:0000256" key="2">
    <source>
        <dbReference type="ARBA" id="ARBA00008749"/>
    </source>
</evidence>
<evidence type="ECO:0000256" key="8">
    <source>
        <dbReference type="ARBA" id="ARBA00023004"/>
    </source>
</evidence>
<keyword evidence="6" id="KW-0276">Fatty acid metabolism</keyword>
<keyword evidence="4" id="KW-0444">Lipid biosynthesis</keyword>
<proteinExistence type="inferred from homology"/>
<dbReference type="PIRSF" id="PIRSF000346">
    <property type="entry name" value="Dlt9_acylACP_des"/>
    <property type="match status" value="1"/>
</dbReference>
<evidence type="ECO:0000256" key="6">
    <source>
        <dbReference type="ARBA" id="ARBA00022832"/>
    </source>
</evidence>
<dbReference type="PANTHER" id="PTHR31155">
    <property type="entry name" value="ACYL- ACYL-CARRIER-PROTEIN DESATURASE-RELATED"/>
    <property type="match status" value="1"/>
</dbReference>
<dbReference type="EC" id="1.14.19.-" evidence="12"/>
<evidence type="ECO:0000256" key="5">
    <source>
        <dbReference type="ARBA" id="ARBA00022723"/>
    </source>
</evidence>
<dbReference type="GO" id="GO:0045300">
    <property type="term" value="F:stearoyl-[ACP] desaturase activity"/>
    <property type="evidence" value="ECO:0007669"/>
    <property type="project" value="InterPro"/>
</dbReference>
<organism evidence="12 13">
    <name type="scientific">Mycolicibacterium chitae</name>
    <name type="common">Mycobacterium chitae</name>
    <dbReference type="NCBI Taxonomy" id="1792"/>
    <lineage>
        <taxon>Bacteria</taxon>
        <taxon>Bacillati</taxon>
        <taxon>Actinomycetota</taxon>
        <taxon>Actinomycetes</taxon>
        <taxon>Mycobacteriales</taxon>
        <taxon>Mycobacteriaceae</taxon>
        <taxon>Mycolicibacterium</taxon>
    </lineage>
</organism>
<dbReference type="InterPro" id="IPR005067">
    <property type="entry name" value="Fatty_acid_desaturase-2"/>
</dbReference>
<dbReference type="OrthoDB" id="9772881at2"/>
<dbReference type="GO" id="GO:0005829">
    <property type="term" value="C:cytosol"/>
    <property type="evidence" value="ECO:0007669"/>
    <property type="project" value="TreeGrafter"/>
</dbReference>
<keyword evidence="7 12" id="KW-0560">Oxidoreductase</keyword>
<comment type="subunit">
    <text evidence="3">Homodimer.</text>
</comment>
<feature type="binding site" evidence="11">
    <location>
        <position position="107"/>
    </location>
    <ligand>
        <name>Fe cation</name>
        <dbReference type="ChEBI" id="CHEBI:24875"/>
        <label>1</label>
    </ligand>
</feature>
<feature type="binding site" evidence="11">
    <location>
        <position position="107"/>
    </location>
    <ligand>
        <name>Fe cation</name>
        <dbReference type="ChEBI" id="CHEBI:24875"/>
        <label>2</label>
    </ligand>
</feature>
<dbReference type="InterPro" id="IPR009078">
    <property type="entry name" value="Ferritin-like_SF"/>
</dbReference>
<evidence type="ECO:0000256" key="11">
    <source>
        <dbReference type="PIRSR" id="PIRSR000346-1"/>
    </source>
</evidence>
<evidence type="ECO:0000256" key="7">
    <source>
        <dbReference type="ARBA" id="ARBA00023002"/>
    </source>
</evidence>
<comment type="similarity">
    <text evidence="2">Belongs to the fatty acid desaturase type 2 family.</text>
</comment>
<dbReference type="GO" id="GO:0046872">
    <property type="term" value="F:metal ion binding"/>
    <property type="evidence" value="ECO:0007669"/>
    <property type="project" value="UniProtKB-KW"/>
</dbReference>
<name>A0A3S4TJN0_MYCCI</name>
<evidence type="ECO:0000256" key="1">
    <source>
        <dbReference type="ARBA" id="ARBA00001954"/>
    </source>
</evidence>
<evidence type="ECO:0000256" key="9">
    <source>
        <dbReference type="ARBA" id="ARBA00023098"/>
    </source>
</evidence>
<dbReference type="AlphaFoldDB" id="A0A3S4TJN0"/>
<evidence type="ECO:0000256" key="10">
    <source>
        <dbReference type="ARBA" id="ARBA00023160"/>
    </source>
</evidence>
<dbReference type="RefSeq" id="WP_126332729.1">
    <property type="nucleotide sequence ID" value="NZ_AP022604.1"/>
</dbReference>
<keyword evidence="8 11" id="KW-0408">Iron</keyword>
<gene>
    <name evidence="12" type="primary">desA2</name>
    <name evidence="12" type="ORF">NCTC10485_01021</name>
</gene>
<keyword evidence="9" id="KW-0443">Lipid metabolism</keyword>
<dbReference type="GO" id="GO:0006633">
    <property type="term" value="P:fatty acid biosynthetic process"/>
    <property type="evidence" value="ECO:0007669"/>
    <property type="project" value="UniProtKB-KW"/>
</dbReference>
<protein>
    <submittedName>
        <fullName evidence="12">Fatty acid desaturase, type 2</fullName>
        <ecNumber evidence="12">1.14.19.-</ecNumber>
    </submittedName>
</protein>
<keyword evidence="5 11" id="KW-0479">Metal-binding</keyword>
<feature type="binding site" evidence="11">
    <location>
        <position position="190"/>
    </location>
    <ligand>
        <name>Fe cation</name>
        <dbReference type="ChEBI" id="CHEBI:24875"/>
        <label>1</label>
    </ligand>
</feature>
<dbReference type="Gene3D" id="1.10.620.20">
    <property type="entry name" value="Ribonucleotide Reductase, subunit A"/>
    <property type="match status" value="1"/>
</dbReference>
<dbReference type="InterPro" id="IPR012348">
    <property type="entry name" value="RNR-like"/>
</dbReference>
<comment type="cofactor">
    <cofactor evidence="1">
        <name>Fe(2+)</name>
        <dbReference type="ChEBI" id="CHEBI:29033"/>
    </cofactor>
</comment>
<accession>A0A3S4TJN0</accession>
<evidence type="ECO:0000256" key="4">
    <source>
        <dbReference type="ARBA" id="ARBA00022516"/>
    </source>
</evidence>
<dbReference type="Pfam" id="PF03405">
    <property type="entry name" value="FA_desaturase_2"/>
    <property type="match status" value="1"/>
</dbReference>
<feature type="binding site" evidence="11">
    <location>
        <position position="160"/>
    </location>
    <ligand>
        <name>Fe cation</name>
        <dbReference type="ChEBI" id="CHEBI:24875"/>
        <label>2</label>
    </ligand>
</feature>
<reference evidence="12 13" key="1">
    <citation type="submission" date="2018-12" db="EMBL/GenBank/DDBJ databases">
        <authorList>
            <consortium name="Pathogen Informatics"/>
        </authorList>
    </citation>
    <scope>NUCLEOTIDE SEQUENCE [LARGE SCALE GENOMIC DNA]</scope>
    <source>
        <strain evidence="12 13">NCTC10485</strain>
    </source>
</reference>
<feature type="binding site" evidence="11">
    <location>
        <position position="193"/>
    </location>
    <ligand>
        <name>Fe cation</name>
        <dbReference type="ChEBI" id="CHEBI:24875"/>
        <label>2</label>
    </ligand>
</feature>
<dbReference type="SUPFAM" id="SSF47240">
    <property type="entry name" value="Ferritin-like"/>
    <property type="match status" value="1"/>
</dbReference>
<comment type="cofactor">
    <cofactor evidence="11">
        <name>Fe cation</name>
        <dbReference type="ChEBI" id="CHEBI:24875"/>
    </cofactor>
    <text evidence="11">Binds 2 iron ions per subunit.</text>
</comment>
<keyword evidence="10" id="KW-0275">Fatty acid biosynthesis</keyword>
<evidence type="ECO:0000313" key="13">
    <source>
        <dbReference type="Proteomes" id="UP000282551"/>
    </source>
</evidence>
<feature type="binding site" evidence="11">
    <location>
        <position position="110"/>
    </location>
    <ligand>
        <name>Fe cation</name>
        <dbReference type="ChEBI" id="CHEBI:24875"/>
        <label>1</label>
    </ligand>
</feature>
<dbReference type="Proteomes" id="UP000282551">
    <property type="component" value="Chromosome"/>
</dbReference>
<dbReference type="EMBL" id="LR134355">
    <property type="protein sequence ID" value="VEG46290.1"/>
    <property type="molecule type" value="Genomic_DNA"/>
</dbReference>
<evidence type="ECO:0000313" key="12">
    <source>
        <dbReference type="EMBL" id="VEG46290.1"/>
    </source>
</evidence>
<feature type="binding site" evidence="11">
    <location>
        <position position="190"/>
    </location>
    <ligand>
        <name>Fe cation</name>
        <dbReference type="ChEBI" id="CHEBI:24875"/>
        <label>2</label>
    </ligand>
</feature>
<evidence type="ECO:0000256" key="3">
    <source>
        <dbReference type="ARBA" id="ARBA00011738"/>
    </source>
</evidence>